<dbReference type="HOGENOM" id="CLU_2030426_0_0_1"/>
<dbReference type="Gramene" id="OMERI11G05420.1">
    <property type="protein sequence ID" value="OMERI11G05420.1"/>
    <property type="gene ID" value="OMERI11G05420"/>
</dbReference>
<accession>A0A0E0F3J6</accession>
<dbReference type="EnsemblPlants" id="OMERI11G05420.1">
    <property type="protein sequence ID" value="OMERI11G05420.1"/>
    <property type="gene ID" value="OMERI11G05420"/>
</dbReference>
<evidence type="ECO:0000313" key="1">
    <source>
        <dbReference type="EnsemblPlants" id="OMERI11G05420.1"/>
    </source>
</evidence>
<evidence type="ECO:0000313" key="2">
    <source>
        <dbReference type="Proteomes" id="UP000008021"/>
    </source>
</evidence>
<keyword evidence="2" id="KW-1185">Reference proteome</keyword>
<sequence length="122" mass="13382">MTKRRPRQLAQRGAQRQTAGIEIKNLVAGSGRIVKREGMLGIECGATEPRGSKSKDVCMLRVLPLLAVHLRPRPDFKVKRPLVSIAWLLAWFMSMVKVHCQAISPYKAAVAPRHTAAAAVGC</sequence>
<dbReference type="AlphaFoldDB" id="A0A0E0F3J6"/>
<reference evidence="1" key="2">
    <citation type="submission" date="2018-05" db="EMBL/GenBank/DDBJ databases">
        <title>OmerRS3 (Oryza meridionalis Reference Sequence Version 3).</title>
        <authorList>
            <person name="Zhang J."/>
            <person name="Kudrna D."/>
            <person name="Lee S."/>
            <person name="Talag J."/>
            <person name="Welchert J."/>
            <person name="Wing R.A."/>
        </authorList>
    </citation>
    <scope>NUCLEOTIDE SEQUENCE [LARGE SCALE GENOMIC DNA]</scope>
    <source>
        <strain evidence="1">cv. OR44</strain>
    </source>
</reference>
<organism evidence="1">
    <name type="scientific">Oryza meridionalis</name>
    <dbReference type="NCBI Taxonomy" id="40149"/>
    <lineage>
        <taxon>Eukaryota</taxon>
        <taxon>Viridiplantae</taxon>
        <taxon>Streptophyta</taxon>
        <taxon>Embryophyta</taxon>
        <taxon>Tracheophyta</taxon>
        <taxon>Spermatophyta</taxon>
        <taxon>Magnoliopsida</taxon>
        <taxon>Liliopsida</taxon>
        <taxon>Poales</taxon>
        <taxon>Poaceae</taxon>
        <taxon>BOP clade</taxon>
        <taxon>Oryzoideae</taxon>
        <taxon>Oryzeae</taxon>
        <taxon>Oryzinae</taxon>
        <taxon>Oryza</taxon>
    </lineage>
</organism>
<protein>
    <submittedName>
        <fullName evidence="1">Uncharacterized protein</fullName>
    </submittedName>
</protein>
<dbReference type="Proteomes" id="UP000008021">
    <property type="component" value="Chromosome 11"/>
</dbReference>
<reference evidence="1" key="1">
    <citation type="submission" date="2015-04" db="UniProtKB">
        <authorList>
            <consortium name="EnsemblPlants"/>
        </authorList>
    </citation>
    <scope>IDENTIFICATION</scope>
</reference>
<proteinExistence type="predicted"/>
<name>A0A0E0F3J6_9ORYZ</name>